<dbReference type="InterPro" id="IPR053173">
    <property type="entry name" value="SAM-binding_MTase"/>
</dbReference>
<gene>
    <name evidence="3" type="ORF">GCM10009749_14020</name>
</gene>
<accession>A0ABP4YE13</accession>
<dbReference type="InterPro" id="IPR029063">
    <property type="entry name" value="SAM-dependent_MTases_sf"/>
</dbReference>
<keyword evidence="4" id="KW-1185">Reference proteome</keyword>
<evidence type="ECO:0000313" key="3">
    <source>
        <dbReference type="EMBL" id="GAA1806940.1"/>
    </source>
</evidence>
<dbReference type="Pfam" id="PF21320">
    <property type="entry name" value="WHD_Rv2258c"/>
    <property type="match status" value="1"/>
</dbReference>
<protein>
    <recommendedName>
        <fullName evidence="5">Methyltransferase domain-containing protein</fullName>
    </recommendedName>
</protein>
<organism evidence="3 4">
    <name type="scientific">Agromyces neolithicus</name>
    <dbReference type="NCBI Taxonomy" id="269420"/>
    <lineage>
        <taxon>Bacteria</taxon>
        <taxon>Bacillati</taxon>
        <taxon>Actinomycetota</taxon>
        <taxon>Actinomycetes</taxon>
        <taxon>Micrococcales</taxon>
        <taxon>Microbacteriaceae</taxon>
        <taxon>Agromyces</taxon>
    </lineage>
</organism>
<dbReference type="InterPro" id="IPR025714">
    <property type="entry name" value="Methyltranfer_dom"/>
</dbReference>
<reference evidence="4" key="1">
    <citation type="journal article" date="2019" name="Int. J. Syst. Evol. Microbiol.">
        <title>The Global Catalogue of Microorganisms (GCM) 10K type strain sequencing project: providing services to taxonomists for standard genome sequencing and annotation.</title>
        <authorList>
            <consortium name="The Broad Institute Genomics Platform"/>
            <consortium name="The Broad Institute Genome Sequencing Center for Infectious Disease"/>
            <person name="Wu L."/>
            <person name="Ma J."/>
        </authorList>
    </citation>
    <scope>NUCLEOTIDE SEQUENCE [LARGE SCALE GENOMIC DNA]</scope>
    <source>
        <strain evidence="4">JCM 14322</strain>
    </source>
</reference>
<name>A0ABP4YE13_9MICO</name>
<proteinExistence type="predicted"/>
<evidence type="ECO:0000259" key="2">
    <source>
        <dbReference type="Pfam" id="PF21320"/>
    </source>
</evidence>
<dbReference type="EMBL" id="BAAANJ010000004">
    <property type="protein sequence ID" value="GAA1806940.1"/>
    <property type="molecule type" value="Genomic_DNA"/>
</dbReference>
<sequence>MSETLTTTATTTTEVVASAEEHAAEQVGALAEQLVGMLGAATELLTIELGRRFGLYRTLHEAGPMTATAFADATRVAPRYAREWLEQQAAAGYLDVVEPGAFGHERRFVLPELHAPVLVDETHPAHTAPAASLFAGVALAYPELVADFRQGRGVAFGEYGAELRGGLGSLNRPGFTHELRGWVETLPDRAAALDAGGAVLDAGCGVGWSTIALAKAFPNARIVGLDLDKASIIEARRNARDAGVADRIAFVHGNAGDKATIRAAAAVANTGRTEATGDTGVEASGFDLVTVFEALHDMGRPVDALAWFRALLRTGGALLVADERVADVFHAGAEPVERMLYAMSVLHCLPATTAESGDVANGTVLRAPTLRRWAAEAGFGRVDVLDIANPFWRFYRIG</sequence>
<dbReference type="InterPro" id="IPR036390">
    <property type="entry name" value="WH_DNA-bd_sf"/>
</dbReference>
<dbReference type="RefSeq" id="WP_344294841.1">
    <property type="nucleotide sequence ID" value="NZ_BAAANJ010000004.1"/>
</dbReference>
<dbReference type="SUPFAM" id="SSF46785">
    <property type="entry name" value="Winged helix' DNA-binding domain"/>
    <property type="match status" value="1"/>
</dbReference>
<feature type="domain" description="S-adenosylmethionine-dependent methyltransferase Rv2258c-like winged HTH" evidence="2">
    <location>
        <begin position="45"/>
        <end position="118"/>
    </location>
</feature>
<feature type="domain" description="Methyltransferase" evidence="1">
    <location>
        <begin position="194"/>
        <end position="328"/>
    </location>
</feature>
<dbReference type="Gene3D" id="3.40.50.150">
    <property type="entry name" value="Vaccinia Virus protein VP39"/>
    <property type="match status" value="1"/>
</dbReference>
<dbReference type="Proteomes" id="UP001500002">
    <property type="component" value="Unassembled WGS sequence"/>
</dbReference>
<dbReference type="SUPFAM" id="SSF53335">
    <property type="entry name" value="S-adenosyl-L-methionine-dependent methyltransferases"/>
    <property type="match status" value="1"/>
</dbReference>
<evidence type="ECO:0000313" key="4">
    <source>
        <dbReference type="Proteomes" id="UP001500002"/>
    </source>
</evidence>
<comment type="caution">
    <text evidence="3">The sequence shown here is derived from an EMBL/GenBank/DDBJ whole genome shotgun (WGS) entry which is preliminary data.</text>
</comment>
<dbReference type="PANTHER" id="PTHR45128:SF2">
    <property type="entry name" value="METHYLTRANSFERASE DOMAIN-CONTAINING PROTEIN"/>
    <property type="match status" value="1"/>
</dbReference>
<dbReference type="InterPro" id="IPR048711">
    <property type="entry name" value="WHD_Rv2258c"/>
</dbReference>
<evidence type="ECO:0008006" key="5">
    <source>
        <dbReference type="Google" id="ProtNLM"/>
    </source>
</evidence>
<dbReference type="PANTHER" id="PTHR45128">
    <property type="entry name" value="METHYLTRANSFERASE TYPE 11"/>
    <property type="match status" value="1"/>
</dbReference>
<dbReference type="Pfam" id="PF13847">
    <property type="entry name" value="Methyltransf_31"/>
    <property type="match status" value="1"/>
</dbReference>
<dbReference type="CDD" id="cd02440">
    <property type="entry name" value="AdoMet_MTases"/>
    <property type="match status" value="1"/>
</dbReference>
<evidence type="ECO:0000259" key="1">
    <source>
        <dbReference type="Pfam" id="PF13847"/>
    </source>
</evidence>